<protein>
    <submittedName>
        <fullName evidence="4">TonB-dependent receptor plug domain-containing protein</fullName>
    </submittedName>
</protein>
<proteinExistence type="inferred from homology"/>
<keyword evidence="2" id="KW-0472">Membrane</keyword>
<dbReference type="InterPro" id="IPR012910">
    <property type="entry name" value="Plug_dom"/>
</dbReference>
<reference evidence="4 5" key="1">
    <citation type="submission" date="2022-02" db="EMBL/GenBank/DDBJ databases">
        <authorList>
            <person name="Min J."/>
        </authorList>
    </citation>
    <scope>NUCLEOTIDE SEQUENCE [LARGE SCALE GENOMIC DNA]</scope>
    <source>
        <strain evidence="4 5">GR10-1</strain>
    </source>
</reference>
<keyword evidence="1" id="KW-0732">Signal</keyword>
<dbReference type="PROSITE" id="PS52016">
    <property type="entry name" value="TONB_DEPENDENT_REC_3"/>
    <property type="match status" value="1"/>
</dbReference>
<comment type="subcellular location">
    <subcellularLocation>
        <location evidence="2">Cell outer membrane</location>
        <topology evidence="2">Multi-pass membrane protein</topology>
    </subcellularLocation>
</comment>
<evidence type="ECO:0000313" key="4">
    <source>
        <dbReference type="EMBL" id="MCH5599716.1"/>
    </source>
</evidence>
<organism evidence="4 5">
    <name type="scientific">Niabella ginsengisoli</name>
    <dbReference type="NCBI Taxonomy" id="522298"/>
    <lineage>
        <taxon>Bacteria</taxon>
        <taxon>Pseudomonadati</taxon>
        <taxon>Bacteroidota</taxon>
        <taxon>Chitinophagia</taxon>
        <taxon>Chitinophagales</taxon>
        <taxon>Chitinophagaceae</taxon>
        <taxon>Niabella</taxon>
    </lineage>
</organism>
<dbReference type="EMBL" id="JAKWBL010000004">
    <property type="protein sequence ID" value="MCH5599716.1"/>
    <property type="molecule type" value="Genomic_DNA"/>
</dbReference>
<dbReference type="Proteomes" id="UP001202248">
    <property type="component" value="Unassembled WGS sequence"/>
</dbReference>
<evidence type="ECO:0000256" key="1">
    <source>
        <dbReference type="ARBA" id="ARBA00022729"/>
    </source>
</evidence>
<dbReference type="Pfam" id="PF07715">
    <property type="entry name" value="Plug"/>
    <property type="match status" value="1"/>
</dbReference>
<keyword evidence="2" id="KW-0998">Cell outer membrane</keyword>
<dbReference type="RefSeq" id="WP_240831749.1">
    <property type="nucleotide sequence ID" value="NZ_JAKWBL010000004.1"/>
</dbReference>
<evidence type="ECO:0000256" key="2">
    <source>
        <dbReference type="PROSITE-ProRule" id="PRU01360"/>
    </source>
</evidence>
<keyword evidence="2" id="KW-1134">Transmembrane beta strand</keyword>
<comment type="caution">
    <text evidence="4">The sequence shown here is derived from an EMBL/GenBank/DDBJ whole genome shotgun (WGS) entry which is preliminary data.</text>
</comment>
<keyword evidence="4" id="KW-0675">Receptor</keyword>
<evidence type="ECO:0000259" key="3">
    <source>
        <dbReference type="Pfam" id="PF07715"/>
    </source>
</evidence>
<keyword evidence="5" id="KW-1185">Reference proteome</keyword>
<sequence>MQSRGPQGSQSDISMRGGTYQQVLVILDGLRVNDPNSGHFSTYIPITPAQIDRIEVLKGASAAIYGSDAVGGVINIITKSANASNQKNKKVINAQVGAGEYNLINTNIGGFLQTDKLSVDAGLLSNHSTGIQQRGIKGYFHNTSASAGVNYKLSDNWNIAARTAYDNRDFAAQNFYTSYVSDTATEQVKSWWHQIKIDYEKINQS</sequence>
<dbReference type="PANTHER" id="PTHR30069">
    <property type="entry name" value="TONB-DEPENDENT OUTER MEMBRANE RECEPTOR"/>
    <property type="match status" value="1"/>
</dbReference>
<dbReference type="SUPFAM" id="SSF56935">
    <property type="entry name" value="Porins"/>
    <property type="match status" value="1"/>
</dbReference>
<name>A0ABS9SMU8_9BACT</name>
<keyword evidence="2" id="KW-0812">Transmembrane</keyword>
<feature type="domain" description="TonB-dependent receptor plug" evidence="3">
    <location>
        <begin position="3"/>
        <end position="73"/>
    </location>
</feature>
<dbReference type="Gene3D" id="2.170.130.10">
    <property type="entry name" value="TonB-dependent receptor, plug domain"/>
    <property type="match status" value="1"/>
</dbReference>
<dbReference type="InterPro" id="IPR037066">
    <property type="entry name" value="Plug_dom_sf"/>
</dbReference>
<evidence type="ECO:0000313" key="5">
    <source>
        <dbReference type="Proteomes" id="UP001202248"/>
    </source>
</evidence>
<keyword evidence="2" id="KW-0813">Transport</keyword>
<gene>
    <name evidence="4" type="ORF">MKP09_18255</name>
</gene>
<comment type="similarity">
    <text evidence="2">Belongs to the TonB-dependent receptor family.</text>
</comment>
<accession>A0ABS9SMU8</accession>
<dbReference type="PANTHER" id="PTHR30069:SF29">
    <property type="entry name" value="HEMOGLOBIN AND HEMOGLOBIN-HAPTOGLOBIN-BINDING PROTEIN 1-RELATED"/>
    <property type="match status" value="1"/>
</dbReference>
<dbReference type="InterPro" id="IPR039426">
    <property type="entry name" value="TonB-dep_rcpt-like"/>
</dbReference>